<dbReference type="InterPro" id="IPR037914">
    <property type="entry name" value="SpoVT-AbrB_sf"/>
</dbReference>
<dbReference type="Proteomes" id="UP000177371">
    <property type="component" value="Unassembled WGS sequence"/>
</dbReference>
<feature type="domain" description="SpoVT-AbrB" evidence="1">
    <location>
        <begin position="8"/>
        <end position="55"/>
    </location>
</feature>
<dbReference type="Pfam" id="PF04014">
    <property type="entry name" value="MazE_antitoxin"/>
    <property type="match status" value="1"/>
</dbReference>
<evidence type="ECO:0000313" key="2">
    <source>
        <dbReference type="EMBL" id="OGC51372.1"/>
    </source>
</evidence>
<gene>
    <name evidence="2" type="ORF">A2W32_02070</name>
</gene>
<proteinExistence type="predicted"/>
<dbReference type="STRING" id="1802610.A2W32_02070"/>
<comment type="caution">
    <text evidence="2">The sequence shown here is derived from an EMBL/GenBank/DDBJ whole genome shotgun (WGS) entry which is preliminary data.</text>
</comment>
<name>A0A1F4V2I8_UNCKA</name>
<dbReference type="SMART" id="SM00966">
    <property type="entry name" value="SpoVT_AbrB"/>
    <property type="match status" value="1"/>
</dbReference>
<dbReference type="InterPro" id="IPR007159">
    <property type="entry name" value="SpoVT-AbrB_dom"/>
</dbReference>
<dbReference type="SUPFAM" id="SSF89447">
    <property type="entry name" value="AbrB/MazE/MraZ-like"/>
    <property type="match status" value="1"/>
</dbReference>
<evidence type="ECO:0000259" key="1">
    <source>
        <dbReference type="SMART" id="SM00966"/>
    </source>
</evidence>
<dbReference type="AlphaFoldDB" id="A0A1F4V2I8"/>
<reference evidence="2 3" key="1">
    <citation type="journal article" date="2016" name="Nat. Commun.">
        <title>Thousands of microbial genomes shed light on interconnected biogeochemical processes in an aquifer system.</title>
        <authorList>
            <person name="Anantharaman K."/>
            <person name="Brown C.T."/>
            <person name="Hug L.A."/>
            <person name="Sharon I."/>
            <person name="Castelle C.J."/>
            <person name="Probst A.J."/>
            <person name="Thomas B.C."/>
            <person name="Singh A."/>
            <person name="Wilkins M.J."/>
            <person name="Karaoz U."/>
            <person name="Brodie E.L."/>
            <person name="Williams K.H."/>
            <person name="Hubbard S.S."/>
            <person name="Banfield J.F."/>
        </authorList>
    </citation>
    <scope>NUCLEOTIDE SEQUENCE [LARGE SCALE GENOMIC DNA]</scope>
</reference>
<accession>A0A1F4V2I8</accession>
<dbReference type="GO" id="GO:0003677">
    <property type="term" value="F:DNA binding"/>
    <property type="evidence" value="ECO:0007669"/>
    <property type="project" value="InterPro"/>
</dbReference>
<organism evidence="2 3">
    <name type="scientific">candidate division WWE3 bacterium RBG_16_37_10</name>
    <dbReference type="NCBI Taxonomy" id="1802610"/>
    <lineage>
        <taxon>Bacteria</taxon>
        <taxon>Katanobacteria</taxon>
    </lineage>
</organism>
<dbReference type="Gene3D" id="2.10.260.10">
    <property type="match status" value="1"/>
</dbReference>
<evidence type="ECO:0000313" key="3">
    <source>
        <dbReference type="Proteomes" id="UP000177371"/>
    </source>
</evidence>
<sequence length="81" mass="9193">MVFKQKLTKIGNSIGVIFPKEIRDLLGIDLGSEVYIQPGLDEKTLIVNVKEPTSKVDPQFFELVKKVTQQYSNALRELSKK</sequence>
<dbReference type="EMBL" id="MEUT01000023">
    <property type="protein sequence ID" value="OGC51372.1"/>
    <property type="molecule type" value="Genomic_DNA"/>
</dbReference>
<protein>
    <recommendedName>
        <fullName evidence="1">SpoVT-AbrB domain-containing protein</fullName>
    </recommendedName>
</protein>